<dbReference type="CDD" id="cd03426">
    <property type="entry name" value="NUDIX_CoAse_Nudt7"/>
    <property type="match status" value="1"/>
</dbReference>
<keyword evidence="6" id="KW-0464">Manganese</keyword>
<dbReference type="PROSITE" id="PS51462">
    <property type="entry name" value="NUDIX"/>
    <property type="match status" value="1"/>
</dbReference>
<keyword evidence="3" id="KW-0479">Metal-binding</keyword>
<keyword evidence="8" id="KW-1185">Reference proteome</keyword>
<dbReference type="PANTHER" id="PTHR12992:SF11">
    <property type="entry name" value="MITOCHONDRIAL COENZYME A DIPHOSPHATASE NUDT8"/>
    <property type="match status" value="1"/>
</dbReference>
<comment type="cofactor">
    <cofactor evidence="1">
        <name>Mn(2+)</name>
        <dbReference type="ChEBI" id="CHEBI:29035"/>
    </cofactor>
</comment>
<evidence type="ECO:0000256" key="2">
    <source>
        <dbReference type="ARBA" id="ARBA00001946"/>
    </source>
</evidence>
<keyword evidence="4" id="KW-0378">Hydrolase</keyword>
<dbReference type="GO" id="GO:0010945">
    <property type="term" value="F:coenzyme A diphosphatase activity"/>
    <property type="evidence" value="ECO:0007669"/>
    <property type="project" value="InterPro"/>
</dbReference>
<dbReference type="GO" id="GO:0046872">
    <property type="term" value="F:metal ion binding"/>
    <property type="evidence" value="ECO:0007669"/>
    <property type="project" value="UniProtKB-KW"/>
</dbReference>
<dbReference type="PANTHER" id="PTHR12992">
    <property type="entry name" value="NUDIX HYDROLASE"/>
    <property type="match status" value="1"/>
</dbReference>
<dbReference type="EMBL" id="AGBW02008805">
    <property type="protein sequence ID" value="OWR52528.1"/>
    <property type="molecule type" value="Genomic_DNA"/>
</dbReference>
<comment type="cofactor">
    <cofactor evidence="2">
        <name>Mg(2+)</name>
        <dbReference type="ChEBI" id="CHEBI:18420"/>
    </cofactor>
</comment>
<dbReference type="PROSITE" id="PS00893">
    <property type="entry name" value="NUDIX_BOX"/>
    <property type="match status" value="1"/>
</dbReference>
<dbReference type="Pfam" id="PF00293">
    <property type="entry name" value="NUDIX"/>
    <property type="match status" value="1"/>
</dbReference>
<dbReference type="Gene3D" id="3.90.79.10">
    <property type="entry name" value="Nucleoside Triphosphate Pyrophosphohydrolase"/>
    <property type="match status" value="1"/>
</dbReference>
<evidence type="ECO:0000256" key="3">
    <source>
        <dbReference type="ARBA" id="ARBA00022723"/>
    </source>
</evidence>
<dbReference type="Proteomes" id="UP000007151">
    <property type="component" value="Unassembled WGS sequence"/>
</dbReference>
<evidence type="ECO:0000256" key="1">
    <source>
        <dbReference type="ARBA" id="ARBA00001936"/>
    </source>
</evidence>
<protein>
    <submittedName>
        <fullName evidence="7">Uncharacterized protein</fullName>
    </submittedName>
</protein>
<accession>A0A212FFM0</accession>
<dbReference type="eggNOG" id="KOG3069">
    <property type="taxonomic scope" value="Eukaryota"/>
</dbReference>
<dbReference type="FunCoup" id="A0A212FFM0">
    <property type="interactions" value="170"/>
</dbReference>
<reference evidence="7 8" key="1">
    <citation type="journal article" date="2011" name="Cell">
        <title>The monarch butterfly genome yields insights into long-distance migration.</title>
        <authorList>
            <person name="Zhan S."/>
            <person name="Merlin C."/>
            <person name="Boore J.L."/>
            <person name="Reppert S.M."/>
        </authorList>
    </citation>
    <scope>NUCLEOTIDE SEQUENCE [LARGE SCALE GENOMIC DNA]</scope>
    <source>
        <strain evidence="7">F-2</strain>
    </source>
</reference>
<dbReference type="STRING" id="278856.A0A212FFM0"/>
<evidence type="ECO:0000256" key="6">
    <source>
        <dbReference type="ARBA" id="ARBA00023211"/>
    </source>
</evidence>
<proteinExistence type="predicted"/>
<gene>
    <name evidence="7" type="ORF">KGM_201033</name>
</gene>
<keyword evidence="5" id="KW-0460">Magnesium</keyword>
<evidence type="ECO:0000256" key="5">
    <source>
        <dbReference type="ARBA" id="ARBA00022842"/>
    </source>
</evidence>
<dbReference type="InterPro" id="IPR020084">
    <property type="entry name" value="NUDIX_hydrolase_CS"/>
</dbReference>
<sequence>MCLNAFSVQNLFSAVARERCLAKFKKFKIQQTNKKATQPSTSAAVLIPLCNVNDIPSLLYTVRAVNLKTDSGHISFPGGKTDKGESPVETALRETKEEIGLSPEKVDIWGSGNTFPGRNNKISVTPVIGSIKNLREQDLNLNKKEVAETFAVPLQSFCDPNNQFYTQFKNGYILPVFVVNKYQIWGLTAYVTHVFLSCLLPKDIYRNEWMRKKIFIDHHINLQ</sequence>
<evidence type="ECO:0000313" key="7">
    <source>
        <dbReference type="EMBL" id="OWR52528.1"/>
    </source>
</evidence>
<evidence type="ECO:0000313" key="8">
    <source>
        <dbReference type="Proteomes" id="UP000007151"/>
    </source>
</evidence>
<dbReference type="InterPro" id="IPR045121">
    <property type="entry name" value="CoAse"/>
</dbReference>
<evidence type="ECO:0000256" key="4">
    <source>
        <dbReference type="ARBA" id="ARBA00022801"/>
    </source>
</evidence>
<dbReference type="InterPro" id="IPR000086">
    <property type="entry name" value="NUDIX_hydrolase_dom"/>
</dbReference>
<dbReference type="KEGG" id="dpl:KGM_201033"/>
<organism evidence="7 8">
    <name type="scientific">Danaus plexippus plexippus</name>
    <dbReference type="NCBI Taxonomy" id="278856"/>
    <lineage>
        <taxon>Eukaryota</taxon>
        <taxon>Metazoa</taxon>
        <taxon>Ecdysozoa</taxon>
        <taxon>Arthropoda</taxon>
        <taxon>Hexapoda</taxon>
        <taxon>Insecta</taxon>
        <taxon>Pterygota</taxon>
        <taxon>Neoptera</taxon>
        <taxon>Endopterygota</taxon>
        <taxon>Lepidoptera</taxon>
        <taxon>Glossata</taxon>
        <taxon>Ditrysia</taxon>
        <taxon>Papilionoidea</taxon>
        <taxon>Nymphalidae</taxon>
        <taxon>Danainae</taxon>
        <taxon>Danaini</taxon>
        <taxon>Danaina</taxon>
        <taxon>Danaus</taxon>
        <taxon>Danaus</taxon>
    </lineage>
</organism>
<name>A0A212FFM0_DANPL</name>
<comment type="caution">
    <text evidence="7">The sequence shown here is derived from an EMBL/GenBank/DDBJ whole genome shotgun (WGS) entry which is preliminary data.</text>
</comment>
<dbReference type="InterPro" id="IPR015797">
    <property type="entry name" value="NUDIX_hydrolase-like_dom_sf"/>
</dbReference>
<dbReference type="SUPFAM" id="SSF55811">
    <property type="entry name" value="Nudix"/>
    <property type="match status" value="1"/>
</dbReference>
<dbReference type="AlphaFoldDB" id="A0A212FFM0"/>
<dbReference type="OrthoDB" id="206213at2759"/>